<comment type="caution">
    <text evidence="4">The sequence shown here is derived from an EMBL/GenBank/DDBJ whole genome shotgun (WGS) entry which is preliminary data.</text>
</comment>
<evidence type="ECO:0000313" key="5">
    <source>
        <dbReference type="Proteomes" id="UP000316008"/>
    </source>
</evidence>
<sequence length="537" mass="55322">MINKLLSILTGIIVLTFPLSIIAQAPDLGTTANFALFSTSGAITNTGLSQITGNVGSNNGPITGFGNVNGSMHNSDGATAQCSADLLIAYNQLDAAVTTNSPAPSLGSGQTLFAGVHSISGNTTINGVLTLDGQNNPDAVFIIKIQGTLSSGAAAKVTLTNEALACNVFWKVEGAVNLASGTFMCGSIIANNAAIDMATGDTLQGRALSTAGAVTLNGTMVYTPIGCGSPVLDGPTAPQLGATACYALFSSNGAVSNTGTTYVTGDVGSNTDAPTGYNPAFINGTLHLTPDGSTAQCASDLLLMYNYVNTLPHDIELLYPAQFGNNLVLTPHTYLLDAATTLNDTLYLNAMGNADAIFIIQVNGALTANTNSNVVLINDAQSKNVFWKIEGAVDISANSIFRGTLICNNAAIGNSGVLLDGRALVTTGALSTDATIVVATTIPTNCATLGLTSLEAANIISVYPNPFTASVTIEFEETSLVTNSELYLYNLLGSEQSKTLITGKKTTLNTERFPSGVYYYKLINNGKLIQTGKLTAQ</sequence>
<dbReference type="Proteomes" id="UP000316008">
    <property type="component" value="Unassembled WGS sequence"/>
</dbReference>
<comment type="similarity">
    <text evidence="1">Belongs to the ice-binding protein family.</text>
</comment>
<name>A0A556N123_9FLAO</name>
<evidence type="ECO:0000313" key="4">
    <source>
        <dbReference type="EMBL" id="TSJ45739.1"/>
    </source>
</evidence>
<dbReference type="InterPro" id="IPR026444">
    <property type="entry name" value="Secre_tail"/>
</dbReference>
<dbReference type="Pfam" id="PF18962">
    <property type="entry name" value="Por_Secre_tail"/>
    <property type="match status" value="1"/>
</dbReference>
<dbReference type="Pfam" id="PF11999">
    <property type="entry name" value="Ice_binding"/>
    <property type="match status" value="2"/>
</dbReference>
<keyword evidence="2" id="KW-0732">Signal</keyword>
<feature type="domain" description="Secretion system C-terminal sorting" evidence="3">
    <location>
        <begin position="462"/>
        <end position="527"/>
    </location>
</feature>
<organism evidence="4 5">
    <name type="scientific">Fluviicola chungangensis</name>
    <dbReference type="NCBI Taxonomy" id="2597671"/>
    <lineage>
        <taxon>Bacteria</taxon>
        <taxon>Pseudomonadati</taxon>
        <taxon>Bacteroidota</taxon>
        <taxon>Flavobacteriia</taxon>
        <taxon>Flavobacteriales</taxon>
        <taxon>Crocinitomicaceae</taxon>
        <taxon>Fluviicola</taxon>
    </lineage>
</organism>
<dbReference type="RefSeq" id="WP_144332695.1">
    <property type="nucleotide sequence ID" value="NZ_VLPL01000003.1"/>
</dbReference>
<evidence type="ECO:0000256" key="1">
    <source>
        <dbReference type="ARBA" id="ARBA00005445"/>
    </source>
</evidence>
<gene>
    <name evidence="4" type="ORF">FO442_08295</name>
</gene>
<reference evidence="4 5" key="1">
    <citation type="submission" date="2019-07" db="EMBL/GenBank/DDBJ databases">
        <authorList>
            <person name="Huq M.A."/>
        </authorList>
    </citation>
    <scope>NUCLEOTIDE SEQUENCE [LARGE SCALE GENOMIC DNA]</scope>
    <source>
        <strain evidence="4 5">MAH-3</strain>
    </source>
</reference>
<protein>
    <submittedName>
        <fullName evidence="4">DUF3494 domain-containing protein</fullName>
    </submittedName>
</protein>
<dbReference type="InterPro" id="IPR021884">
    <property type="entry name" value="Ice-bd_prot"/>
</dbReference>
<evidence type="ECO:0000259" key="3">
    <source>
        <dbReference type="Pfam" id="PF18962"/>
    </source>
</evidence>
<dbReference type="AlphaFoldDB" id="A0A556N123"/>
<proteinExistence type="inferred from homology"/>
<evidence type="ECO:0000256" key="2">
    <source>
        <dbReference type="ARBA" id="ARBA00022729"/>
    </source>
</evidence>
<dbReference type="NCBIfam" id="TIGR04183">
    <property type="entry name" value="Por_Secre_tail"/>
    <property type="match status" value="1"/>
</dbReference>
<accession>A0A556N123</accession>
<keyword evidence="5" id="KW-1185">Reference proteome</keyword>
<dbReference type="EMBL" id="VLPL01000003">
    <property type="protein sequence ID" value="TSJ45739.1"/>
    <property type="molecule type" value="Genomic_DNA"/>
</dbReference>
<dbReference type="OrthoDB" id="2082707at2"/>